<keyword evidence="1" id="KW-0472">Membrane</keyword>
<dbReference type="Pfam" id="PF04240">
    <property type="entry name" value="Caroten_synth"/>
    <property type="match status" value="1"/>
</dbReference>
<dbReference type="PANTHER" id="PTHR39419">
    <property type="entry name" value="SLL0814 PROTEIN"/>
    <property type="match status" value="1"/>
</dbReference>
<sequence length="301" mass="32848">MRRDDVSGNGLWTWQKITLWASIASIVAAAIGFSWNPSPLAQALAAVFIACALIHAALNYGLRQASMLFVLCSAIAFTMESLGTATGFPFGSYQFELADLPNIGLVPLIIGPFWFGAGYFSWTVASILLDGADRQLDRTFNLIALPVVAAFVVTQLDLVMDAPNATIAKAWIWHDGGGVFGVPLSNYLGWLLTSWFIFQSFALCLRRSWILTLPRMNFKLSLTSILFYLGAGLTHIVPWIMGQTGEAVDARGYGWQVHDIREATVAILLLTMVFTALLAALHVLRLTSSNSSPVAFGAERR</sequence>
<feature type="transmembrane region" description="Helical" evidence="1">
    <location>
        <begin position="225"/>
        <end position="243"/>
    </location>
</feature>
<dbReference type="InterPro" id="IPR007354">
    <property type="entry name" value="CruF-like"/>
</dbReference>
<reference evidence="2 3" key="1">
    <citation type="submission" date="2019-05" db="EMBL/GenBank/DDBJ databases">
        <title>Draft Genome of Bradyrhizobium elkanii strain SEMIA 938, Used in Commercial Inoculants for Lupinus spp. in Brazil.</title>
        <authorList>
            <person name="Hungria M."/>
            <person name="Delamuta J.R.M."/>
            <person name="Ribeiro R.A."/>
            <person name="Nogueira M.A."/>
        </authorList>
    </citation>
    <scope>NUCLEOTIDE SEQUENCE [LARGE SCALE GENOMIC DNA]</scope>
    <source>
        <strain evidence="2 3">Semia 938</strain>
    </source>
</reference>
<proteinExistence type="predicted"/>
<name>A0A4U6RY83_BRAEL</name>
<comment type="caution">
    <text evidence="2">The sequence shown here is derived from an EMBL/GenBank/DDBJ whole genome shotgun (WGS) entry which is preliminary data.</text>
</comment>
<feature type="transmembrane region" description="Helical" evidence="1">
    <location>
        <begin position="12"/>
        <end position="35"/>
    </location>
</feature>
<organism evidence="2 3">
    <name type="scientific">Bradyrhizobium elkanii</name>
    <dbReference type="NCBI Taxonomy" id="29448"/>
    <lineage>
        <taxon>Bacteria</taxon>
        <taxon>Pseudomonadati</taxon>
        <taxon>Pseudomonadota</taxon>
        <taxon>Alphaproteobacteria</taxon>
        <taxon>Hyphomicrobiales</taxon>
        <taxon>Nitrobacteraceae</taxon>
        <taxon>Bradyrhizobium</taxon>
    </lineage>
</organism>
<keyword evidence="1" id="KW-0812">Transmembrane</keyword>
<feature type="transmembrane region" description="Helical" evidence="1">
    <location>
        <begin position="103"/>
        <end position="128"/>
    </location>
</feature>
<dbReference type="EMBL" id="SZZP01000010">
    <property type="protein sequence ID" value="TKV80174.1"/>
    <property type="molecule type" value="Genomic_DNA"/>
</dbReference>
<feature type="transmembrane region" description="Helical" evidence="1">
    <location>
        <begin position="263"/>
        <end position="284"/>
    </location>
</feature>
<keyword evidence="1" id="KW-1133">Transmembrane helix</keyword>
<evidence type="ECO:0000313" key="3">
    <source>
        <dbReference type="Proteomes" id="UP000305095"/>
    </source>
</evidence>
<feature type="transmembrane region" description="Helical" evidence="1">
    <location>
        <begin position="68"/>
        <end position="91"/>
    </location>
</feature>
<dbReference type="PANTHER" id="PTHR39419:SF1">
    <property type="entry name" value="SLL0814 PROTEIN"/>
    <property type="match status" value="1"/>
</dbReference>
<feature type="transmembrane region" description="Helical" evidence="1">
    <location>
        <begin position="41"/>
        <end position="61"/>
    </location>
</feature>
<feature type="transmembrane region" description="Helical" evidence="1">
    <location>
        <begin position="187"/>
        <end position="205"/>
    </location>
</feature>
<dbReference type="RefSeq" id="WP_137479462.1">
    <property type="nucleotide sequence ID" value="NZ_SZZP01000010.1"/>
</dbReference>
<gene>
    <name evidence="2" type="ORF">FDV58_18250</name>
</gene>
<protein>
    <submittedName>
        <fullName evidence="2">Carotenoid biosynthesis protein</fullName>
    </submittedName>
</protein>
<dbReference type="AlphaFoldDB" id="A0A4U6RY83"/>
<feature type="transmembrane region" description="Helical" evidence="1">
    <location>
        <begin position="140"/>
        <end position="160"/>
    </location>
</feature>
<dbReference type="Proteomes" id="UP000305095">
    <property type="component" value="Unassembled WGS sequence"/>
</dbReference>
<accession>A0A4U6RY83</accession>
<evidence type="ECO:0000256" key="1">
    <source>
        <dbReference type="SAM" id="Phobius"/>
    </source>
</evidence>
<evidence type="ECO:0000313" key="2">
    <source>
        <dbReference type="EMBL" id="TKV80174.1"/>
    </source>
</evidence>